<name>A0A484KZY1_9ASTE</name>
<feature type="region of interest" description="Disordered" evidence="1">
    <location>
        <begin position="1"/>
        <end position="30"/>
    </location>
</feature>
<dbReference type="OrthoDB" id="1425988at2759"/>
<evidence type="ECO:0000313" key="3">
    <source>
        <dbReference type="Proteomes" id="UP000595140"/>
    </source>
</evidence>
<dbReference type="Proteomes" id="UP000595140">
    <property type="component" value="Unassembled WGS sequence"/>
</dbReference>
<feature type="compositionally biased region" description="Basic and acidic residues" evidence="1">
    <location>
        <begin position="1"/>
        <end position="18"/>
    </location>
</feature>
<protein>
    <submittedName>
        <fullName evidence="2">Uncharacterized protein</fullName>
    </submittedName>
</protein>
<keyword evidence="3" id="KW-1185">Reference proteome</keyword>
<sequence>MMMADESAKRWYPEKLLEPDGEEAEASEIPSERDLDLEMVWSLLSDNDSDPAQAKKTGVLVPLDEVIIHTKTKKHDGKTLVDPGHAELEEEIRKLYGGNLPLRGDDDGTGGAGQLGIC</sequence>
<reference evidence="2 3" key="1">
    <citation type="submission" date="2018-04" db="EMBL/GenBank/DDBJ databases">
        <authorList>
            <person name="Vogel A."/>
        </authorList>
    </citation>
    <scope>NUCLEOTIDE SEQUENCE [LARGE SCALE GENOMIC DNA]</scope>
</reference>
<proteinExistence type="predicted"/>
<gene>
    <name evidence="2" type="ORF">CCAM_LOCUS11403</name>
</gene>
<feature type="compositionally biased region" description="Gly residues" evidence="1">
    <location>
        <begin position="109"/>
        <end position="118"/>
    </location>
</feature>
<accession>A0A484KZY1</accession>
<organism evidence="2 3">
    <name type="scientific">Cuscuta campestris</name>
    <dbReference type="NCBI Taxonomy" id="132261"/>
    <lineage>
        <taxon>Eukaryota</taxon>
        <taxon>Viridiplantae</taxon>
        <taxon>Streptophyta</taxon>
        <taxon>Embryophyta</taxon>
        <taxon>Tracheophyta</taxon>
        <taxon>Spermatophyta</taxon>
        <taxon>Magnoliopsida</taxon>
        <taxon>eudicotyledons</taxon>
        <taxon>Gunneridae</taxon>
        <taxon>Pentapetalae</taxon>
        <taxon>asterids</taxon>
        <taxon>lamiids</taxon>
        <taxon>Solanales</taxon>
        <taxon>Convolvulaceae</taxon>
        <taxon>Cuscuteae</taxon>
        <taxon>Cuscuta</taxon>
        <taxon>Cuscuta subgen. Grammica</taxon>
        <taxon>Cuscuta sect. Cleistogrammica</taxon>
    </lineage>
</organism>
<feature type="region of interest" description="Disordered" evidence="1">
    <location>
        <begin position="98"/>
        <end position="118"/>
    </location>
</feature>
<dbReference type="AlphaFoldDB" id="A0A484KZY1"/>
<evidence type="ECO:0000313" key="2">
    <source>
        <dbReference type="EMBL" id="VFQ69627.1"/>
    </source>
</evidence>
<evidence type="ECO:0000256" key="1">
    <source>
        <dbReference type="SAM" id="MobiDB-lite"/>
    </source>
</evidence>
<dbReference type="EMBL" id="OOIL02000813">
    <property type="protein sequence ID" value="VFQ69627.1"/>
    <property type="molecule type" value="Genomic_DNA"/>
</dbReference>